<evidence type="ECO:0000313" key="3">
    <source>
        <dbReference type="EMBL" id="ANF97671.1"/>
    </source>
</evidence>
<feature type="transmembrane region" description="Helical" evidence="2">
    <location>
        <begin position="26"/>
        <end position="47"/>
    </location>
</feature>
<accession>A0A172ZJ62</accession>
<keyword evidence="2" id="KW-0472">Membrane</keyword>
<evidence type="ECO:0000256" key="2">
    <source>
        <dbReference type="SAM" id="Phobius"/>
    </source>
</evidence>
<dbReference type="EMBL" id="CP013023">
    <property type="protein sequence ID" value="ANF97671.1"/>
    <property type="molecule type" value="Genomic_DNA"/>
</dbReference>
<dbReference type="KEGG" id="pbv:AR543_17755"/>
<gene>
    <name evidence="3" type="ORF">AR543_17755</name>
</gene>
<evidence type="ECO:0000313" key="4">
    <source>
        <dbReference type="Proteomes" id="UP000078148"/>
    </source>
</evidence>
<feature type="compositionally biased region" description="Polar residues" evidence="1">
    <location>
        <begin position="1"/>
        <end position="12"/>
    </location>
</feature>
<reference evidence="4" key="1">
    <citation type="submission" date="2015-10" db="EMBL/GenBank/DDBJ databases">
        <title>Genome of Paenibacillus bovis sp. nov.</title>
        <authorList>
            <person name="Wu Z."/>
            <person name="Gao C."/>
            <person name="Liu Z."/>
            <person name="Zheng H."/>
        </authorList>
    </citation>
    <scope>NUCLEOTIDE SEQUENCE [LARGE SCALE GENOMIC DNA]</scope>
    <source>
        <strain evidence="4">BD3526</strain>
    </source>
</reference>
<sequence>MQNINNHANYETSSSGSNPPPSSNKLALIAAILAAIALLGCIALVVWNMSLKNQLSALQKENESLHTKTETLTTQQKKSDSEQAKLKKIALLSYMSHNLEDAVVTNDFVIDKIYFTANNSGEVESITIDLENQPMMALVYEGDGVYSISNQAVSAKASELIKTAKEYYGSDKDVPAWTNDTTVKLTVKNYDLGEYAKGSFKLAAGK</sequence>
<dbReference type="RefSeq" id="WP_060535768.1">
    <property type="nucleotide sequence ID" value="NZ_CP013023.1"/>
</dbReference>
<feature type="region of interest" description="Disordered" evidence="1">
    <location>
        <begin position="1"/>
        <end position="20"/>
    </location>
</feature>
<reference evidence="3 4" key="2">
    <citation type="journal article" date="2016" name="Int. J. Syst. Evol. Microbiol.">
        <title>Paenibacillus bovis sp. nov., isolated from raw yak (Bos grunniens) milk.</title>
        <authorList>
            <person name="Gao C."/>
            <person name="Han J."/>
            <person name="Liu Z."/>
            <person name="Xu X."/>
            <person name="Hang F."/>
            <person name="Wu Z."/>
        </authorList>
    </citation>
    <scope>NUCLEOTIDE SEQUENCE [LARGE SCALE GENOMIC DNA]</scope>
    <source>
        <strain evidence="3 4">BD3526</strain>
    </source>
</reference>
<dbReference type="OrthoDB" id="2628827at2"/>
<organism evidence="3 4">
    <name type="scientific">Paenibacillus bovis</name>
    <dbReference type="NCBI Taxonomy" id="1616788"/>
    <lineage>
        <taxon>Bacteria</taxon>
        <taxon>Bacillati</taxon>
        <taxon>Bacillota</taxon>
        <taxon>Bacilli</taxon>
        <taxon>Bacillales</taxon>
        <taxon>Paenibacillaceae</taxon>
        <taxon>Paenibacillus</taxon>
    </lineage>
</organism>
<dbReference type="AlphaFoldDB" id="A0A172ZJ62"/>
<keyword evidence="2" id="KW-0812">Transmembrane</keyword>
<keyword evidence="4" id="KW-1185">Reference proteome</keyword>
<proteinExistence type="predicted"/>
<keyword evidence="2" id="KW-1133">Transmembrane helix</keyword>
<name>A0A172ZJ62_9BACL</name>
<dbReference type="Proteomes" id="UP000078148">
    <property type="component" value="Chromosome"/>
</dbReference>
<protein>
    <submittedName>
        <fullName evidence="3">Uncharacterized protein</fullName>
    </submittedName>
</protein>
<evidence type="ECO:0000256" key="1">
    <source>
        <dbReference type="SAM" id="MobiDB-lite"/>
    </source>
</evidence>